<dbReference type="Pfam" id="PF00441">
    <property type="entry name" value="Acyl-CoA_dh_1"/>
    <property type="match status" value="1"/>
</dbReference>
<keyword evidence="6 10" id="KW-0560">Oxidoreductase</keyword>
<organism evidence="14 15">
    <name type="scientific">Paraconexibacter algicola</name>
    <dbReference type="NCBI Taxonomy" id="2133960"/>
    <lineage>
        <taxon>Bacteria</taxon>
        <taxon>Bacillati</taxon>
        <taxon>Actinomycetota</taxon>
        <taxon>Thermoleophilia</taxon>
        <taxon>Solirubrobacterales</taxon>
        <taxon>Paraconexibacteraceae</taxon>
        <taxon>Paraconexibacter</taxon>
    </lineage>
</organism>
<dbReference type="PANTHER" id="PTHR48083:SF20">
    <property type="entry name" value="LONG-CHAIN SPECIFIC ACYL-COA DEHYDROGENASE, MITOCHONDRIAL"/>
    <property type="match status" value="1"/>
</dbReference>
<evidence type="ECO:0000256" key="3">
    <source>
        <dbReference type="ARBA" id="ARBA00009347"/>
    </source>
</evidence>
<feature type="domain" description="Acyl-CoA dehydrogenase/oxidase N-terminal" evidence="13">
    <location>
        <begin position="18"/>
        <end position="129"/>
    </location>
</feature>
<reference evidence="14 15" key="1">
    <citation type="submission" date="2018-03" db="EMBL/GenBank/DDBJ databases">
        <title>Aquarubrobacter algicola gen. nov., sp. nov., a novel actinobacterium isolated from shallow eutrophic lake during the end of cyanobacterial harmful algal blooms.</title>
        <authorList>
            <person name="Chun S.J."/>
        </authorList>
    </citation>
    <scope>NUCLEOTIDE SEQUENCE [LARGE SCALE GENOMIC DNA]</scope>
    <source>
        <strain evidence="14 15">Seoho-28</strain>
    </source>
</reference>
<dbReference type="OrthoDB" id="2769798at2"/>
<keyword evidence="4 10" id="KW-0285">Flavoprotein</keyword>
<dbReference type="Pfam" id="PF02770">
    <property type="entry name" value="Acyl-CoA_dh_M"/>
    <property type="match status" value="1"/>
</dbReference>
<dbReference type="AlphaFoldDB" id="A0A2T4UK79"/>
<dbReference type="RefSeq" id="WP_107568307.1">
    <property type="nucleotide sequence ID" value="NZ_PYYB01000001.1"/>
</dbReference>
<evidence type="ECO:0000256" key="4">
    <source>
        <dbReference type="ARBA" id="ARBA00022630"/>
    </source>
</evidence>
<comment type="caution">
    <text evidence="14">The sequence shown here is derived from an EMBL/GenBank/DDBJ whole genome shotgun (WGS) entry which is preliminary data.</text>
</comment>
<dbReference type="EMBL" id="PYYB01000001">
    <property type="protein sequence ID" value="PTL59664.1"/>
    <property type="molecule type" value="Genomic_DNA"/>
</dbReference>
<dbReference type="GO" id="GO:0033539">
    <property type="term" value="P:fatty acid beta-oxidation using acyl-CoA dehydrogenase"/>
    <property type="evidence" value="ECO:0007669"/>
    <property type="project" value="TreeGrafter"/>
</dbReference>
<dbReference type="InterPro" id="IPR009075">
    <property type="entry name" value="AcylCo_DH/oxidase_C"/>
</dbReference>
<gene>
    <name evidence="14" type="ORF">C7Y72_08380</name>
</gene>
<evidence type="ECO:0000259" key="12">
    <source>
        <dbReference type="Pfam" id="PF02770"/>
    </source>
</evidence>
<dbReference type="Gene3D" id="1.20.140.10">
    <property type="entry name" value="Butyryl-CoA Dehydrogenase, subunit A, domain 3"/>
    <property type="match status" value="1"/>
</dbReference>
<evidence type="ECO:0000256" key="5">
    <source>
        <dbReference type="ARBA" id="ARBA00022827"/>
    </source>
</evidence>
<comment type="pathway">
    <text evidence="2">Siderophore biosynthesis; mycobactin biosynthesis.</text>
</comment>
<evidence type="ECO:0000256" key="9">
    <source>
        <dbReference type="ARBA" id="ARBA00042660"/>
    </source>
</evidence>
<comment type="similarity">
    <text evidence="3 10">Belongs to the acyl-CoA dehydrogenase family.</text>
</comment>
<dbReference type="FunFam" id="2.40.110.10:FF:000002">
    <property type="entry name" value="Acyl-CoA dehydrogenase fadE12"/>
    <property type="match status" value="1"/>
</dbReference>
<dbReference type="InterPro" id="IPR013786">
    <property type="entry name" value="AcylCoA_DH/ox_N"/>
</dbReference>
<evidence type="ECO:0000256" key="10">
    <source>
        <dbReference type="RuleBase" id="RU362125"/>
    </source>
</evidence>
<dbReference type="GO" id="GO:0003995">
    <property type="term" value="F:acyl-CoA dehydrogenase activity"/>
    <property type="evidence" value="ECO:0007669"/>
    <property type="project" value="TreeGrafter"/>
</dbReference>
<dbReference type="Pfam" id="PF02771">
    <property type="entry name" value="Acyl-CoA_dh_N"/>
    <property type="match status" value="1"/>
</dbReference>
<dbReference type="PANTHER" id="PTHR48083">
    <property type="entry name" value="MEDIUM-CHAIN SPECIFIC ACYL-COA DEHYDROGENASE, MITOCHONDRIAL-RELATED"/>
    <property type="match status" value="1"/>
</dbReference>
<sequence>MAITLAPGARRPLFDDVHDDYRESFRRFLKAEVVPHHEQWQHDHITSRELYTKAAEHGFLAMAVPEEYGGSGVDDWRFNAVLSEEAAYAGVQSSWMGPNVHNDLGLPYLRAAANEEQKERWYPGVASGESILALAMTEPGTGSDLSAISTKAKRDGDHYIVNGGKTFISNGINADLVVTAVRTGDDPHRGLSMIVIERGMDGFERGNQIHKRGQHANDTAELFFNDCKVPVENLLGEEGTGFAQLMAHLIPERLGLAVSSIACAEAALDLTLDYVKERKAFGKPIGSFQNSRFVLADLHTKVTITRAFMDQTIQKYVDGTCTVPEAAMAKFWTTDLLSEVTDACVQLFGGYGYTTEYKISEMWADARVNRIYAGTNEIMKELVGRSLGL</sequence>
<keyword evidence="5 10" id="KW-0274">FAD</keyword>
<evidence type="ECO:0000259" key="11">
    <source>
        <dbReference type="Pfam" id="PF00441"/>
    </source>
</evidence>
<evidence type="ECO:0000313" key="14">
    <source>
        <dbReference type="EMBL" id="PTL59664.1"/>
    </source>
</evidence>
<name>A0A2T4UK79_9ACTN</name>
<feature type="domain" description="Acyl-CoA dehydrogenase/oxidase C-terminal" evidence="11">
    <location>
        <begin position="239"/>
        <end position="387"/>
    </location>
</feature>
<comment type="function">
    <text evidence="7">Catalyzes the dehydrogenation at the alpha-beta position of ACP-bound acyl chains. This results in the introduction of a double bond in the lipidic chain, which is further transferred to the epsilon-amino group of lysine residue in the mycobactin core by MbtK.</text>
</comment>
<comment type="cofactor">
    <cofactor evidence="1 10">
        <name>FAD</name>
        <dbReference type="ChEBI" id="CHEBI:57692"/>
    </cofactor>
</comment>
<evidence type="ECO:0000256" key="6">
    <source>
        <dbReference type="ARBA" id="ARBA00023002"/>
    </source>
</evidence>
<evidence type="ECO:0000259" key="13">
    <source>
        <dbReference type="Pfam" id="PF02771"/>
    </source>
</evidence>
<dbReference type="InterPro" id="IPR009100">
    <property type="entry name" value="AcylCoA_DH/oxidase_NM_dom_sf"/>
</dbReference>
<accession>A0A2T4UK79</accession>
<evidence type="ECO:0000256" key="8">
    <source>
        <dbReference type="ARBA" id="ARBA00040394"/>
    </source>
</evidence>
<dbReference type="InterPro" id="IPR046373">
    <property type="entry name" value="Acyl-CoA_Oxase/DH_mid-dom_sf"/>
</dbReference>
<evidence type="ECO:0000256" key="1">
    <source>
        <dbReference type="ARBA" id="ARBA00001974"/>
    </source>
</evidence>
<dbReference type="GO" id="GO:0005737">
    <property type="term" value="C:cytoplasm"/>
    <property type="evidence" value="ECO:0007669"/>
    <property type="project" value="TreeGrafter"/>
</dbReference>
<dbReference type="InterPro" id="IPR036250">
    <property type="entry name" value="AcylCo_DH-like_C"/>
</dbReference>
<dbReference type="Gene3D" id="2.40.110.10">
    <property type="entry name" value="Butyryl-CoA Dehydrogenase, subunit A, domain 2"/>
    <property type="match status" value="1"/>
</dbReference>
<dbReference type="Proteomes" id="UP000240739">
    <property type="component" value="Unassembled WGS sequence"/>
</dbReference>
<dbReference type="SUPFAM" id="SSF47203">
    <property type="entry name" value="Acyl-CoA dehydrogenase C-terminal domain-like"/>
    <property type="match status" value="1"/>
</dbReference>
<dbReference type="InterPro" id="IPR006091">
    <property type="entry name" value="Acyl-CoA_Oxase/DH_mid-dom"/>
</dbReference>
<evidence type="ECO:0000256" key="2">
    <source>
        <dbReference type="ARBA" id="ARBA00005102"/>
    </source>
</evidence>
<dbReference type="GO" id="GO:0050660">
    <property type="term" value="F:flavin adenine dinucleotide binding"/>
    <property type="evidence" value="ECO:0007669"/>
    <property type="project" value="InterPro"/>
</dbReference>
<protein>
    <recommendedName>
        <fullName evidence="8">Acyl-[acyl-carrier-protein] dehydrogenase MbtN</fullName>
    </recommendedName>
    <alternativeName>
        <fullName evidence="9">Mycobactin synthase protein N</fullName>
    </alternativeName>
</protein>
<evidence type="ECO:0000256" key="7">
    <source>
        <dbReference type="ARBA" id="ARBA00037085"/>
    </source>
</evidence>
<dbReference type="FunFam" id="1.20.140.10:FF:000001">
    <property type="entry name" value="Acyl-CoA dehydrogenase"/>
    <property type="match status" value="1"/>
</dbReference>
<evidence type="ECO:0000313" key="15">
    <source>
        <dbReference type="Proteomes" id="UP000240739"/>
    </source>
</evidence>
<dbReference type="InterPro" id="IPR050741">
    <property type="entry name" value="Acyl-CoA_dehydrogenase"/>
</dbReference>
<dbReference type="SUPFAM" id="SSF56645">
    <property type="entry name" value="Acyl-CoA dehydrogenase NM domain-like"/>
    <property type="match status" value="1"/>
</dbReference>
<feature type="domain" description="Acyl-CoA oxidase/dehydrogenase middle" evidence="12">
    <location>
        <begin position="133"/>
        <end position="227"/>
    </location>
</feature>
<proteinExistence type="inferred from homology"/>
<dbReference type="InterPro" id="IPR037069">
    <property type="entry name" value="AcylCoA_DH/ox_N_sf"/>
</dbReference>
<keyword evidence="15" id="KW-1185">Reference proteome</keyword>
<dbReference type="Gene3D" id="1.10.540.10">
    <property type="entry name" value="Acyl-CoA dehydrogenase/oxidase, N-terminal domain"/>
    <property type="match status" value="1"/>
</dbReference>